<feature type="region of interest" description="Disordered" evidence="1">
    <location>
        <begin position="1"/>
        <end position="43"/>
    </location>
</feature>
<gene>
    <name evidence="2" type="ORF">JTE90_018416</name>
</gene>
<accession>A0AAV6TYW4</accession>
<dbReference type="PANTHER" id="PTHR11567">
    <property type="entry name" value="ACID PHOSPHATASE-RELATED"/>
    <property type="match status" value="1"/>
</dbReference>
<evidence type="ECO:0008006" key="4">
    <source>
        <dbReference type="Google" id="ProtNLM"/>
    </source>
</evidence>
<dbReference type="PANTHER" id="PTHR11567:SF25">
    <property type="entry name" value="PROTEIN FRA10AC1"/>
    <property type="match status" value="1"/>
</dbReference>
<comment type="caution">
    <text evidence="2">The sequence shown here is derived from an EMBL/GenBank/DDBJ whole genome shotgun (WGS) entry which is preliminary data.</text>
</comment>
<dbReference type="InterPro" id="IPR050645">
    <property type="entry name" value="Histidine_acid_phosphatase"/>
</dbReference>
<dbReference type="InterPro" id="IPR019129">
    <property type="entry name" value="Folate-sensitive_fs_Fra10Ac1"/>
</dbReference>
<dbReference type="AlphaFoldDB" id="A0AAV6TYW4"/>
<sequence>MAESSTSIPLNEDYESEFEFDPEVGEKRKADRHDLASGPSPAKIIKPSRQSYHDLCAKEQGWAQQQAYISLDAYTRHKKLINDYVLCYQGATEKLKKKAQAKYKTDHDIIKENHRFLWEDEDDASTWGEQLAKKYYDRLFKEYCLCDLTRYKDKKIGMRWRTEKEVVLGKGQFFCGSVHCERREGLESWEVLFGYTEHGEKKNALVKLRLCEKCTGKLHYGYKGKLKKKKEKQQKVVGDEDVDDEETSKKIVEEDSKDESEDGKDVWRRPLKVDEAEPSKEDAFEEFLEDLFL</sequence>
<dbReference type="EMBL" id="JAFNEN010000855">
    <property type="protein sequence ID" value="KAG8176687.1"/>
    <property type="molecule type" value="Genomic_DNA"/>
</dbReference>
<feature type="compositionally biased region" description="Acidic residues" evidence="1">
    <location>
        <begin position="12"/>
        <end position="23"/>
    </location>
</feature>
<name>A0AAV6TYW4_9ARAC</name>
<feature type="compositionally biased region" description="Basic and acidic residues" evidence="1">
    <location>
        <begin position="24"/>
        <end position="35"/>
    </location>
</feature>
<organism evidence="2 3">
    <name type="scientific">Oedothorax gibbosus</name>
    <dbReference type="NCBI Taxonomy" id="931172"/>
    <lineage>
        <taxon>Eukaryota</taxon>
        <taxon>Metazoa</taxon>
        <taxon>Ecdysozoa</taxon>
        <taxon>Arthropoda</taxon>
        <taxon>Chelicerata</taxon>
        <taxon>Arachnida</taxon>
        <taxon>Araneae</taxon>
        <taxon>Araneomorphae</taxon>
        <taxon>Entelegynae</taxon>
        <taxon>Araneoidea</taxon>
        <taxon>Linyphiidae</taxon>
        <taxon>Erigoninae</taxon>
        <taxon>Oedothorax</taxon>
    </lineage>
</organism>
<evidence type="ECO:0000313" key="3">
    <source>
        <dbReference type="Proteomes" id="UP000827092"/>
    </source>
</evidence>
<evidence type="ECO:0000313" key="2">
    <source>
        <dbReference type="EMBL" id="KAG8176687.1"/>
    </source>
</evidence>
<dbReference type="GO" id="GO:0016791">
    <property type="term" value="F:phosphatase activity"/>
    <property type="evidence" value="ECO:0007669"/>
    <property type="project" value="TreeGrafter"/>
</dbReference>
<dbReference type="Proteomes" id="UP000827092">
    <property type="component" value="Unassembled WGS sequence"/>
</dbReference>
<dbReference type="Pfam" id="PF09725">
    <property type="entry name" value="Fra10Ac1"/>
    <property type="match status" value="1"/>
</dbReference>
<reference evidence="2 3" key="1">
    <citation type="journal article" date="2022" name="Nat. Ecol. Evol.">
        <title>A masculinizing supergene underlies an exaggerated male reproductive morph in a spider.</title>
        <authorList>
            <person name="Hendrickx F."/>
            <person name="De Corte Z."/>
            <person name="Sonet G."/>
            <person name="Van Belleghem S.M."/>
            <person name="Kostlbacher S."/>
            <person name="Vangestel C."/>
        </authorList>
    </citation>
    <scope>NUCLEOTIDE SEQUENCE [LARGE SCALE GENOMIC DNA]</scope>
    <source>
        <strain evidence="2">W744_W776</strain>
    </source>
</reference>
<evidence type="ECO:0000256" key="1">
    <source>
        <dbReference type="SAM" id="MobiDB-lite"/>
    </source>
</evidence>
<proteinExistence type="predicted"/>
<keyword evidence="3" id="KW-1185">Reference proteome</keyword>
<feature type="region of interest" description="Disordered" evidence="1">
    <location>
        <begin position="237"/>
        <end position="272"/>
    </location>
</feature>
<feature type="compositionally biased region" description="Basic and acidic residues" evidence="1">
    <location>
        <begin position="263"/>
        <end position="272"/>
    </location>
</feature>
<protein>
    <recommendedName>
        <fullName evidence="4">Protein FRA10AC1</fullName>
    </recommendedName>
</protein>